<evidence type="ECO:0000313" key="1">
    <source>
        <dbReference type="EMBL" id="EFO16015.1"/>
    </source>
</evidence>
<dbReference type="KEGG" id="loa:LOAG_12492"/>
<protein>
    <submittedName>
        <fullName evidence="1">Uncharacterized protein</fullName>
    </submittedName>
</protein>
<name>A0A1S0TL75_LOALO</name>
<sequence length="72" mass="8452">MEYIRRKRISHIFAMPVSIVLPNMGQSSFRNMPTQSTQSAPTISLLKYEYFKSRQKLSKDYRNSQILNPLTL</sequence>
<reference evidence="1" key="1">
    <citation type="submission" date="2012-04" db="EMBL/GenBank/DDBJ databases">
        <title>The Genome Sequence of Loa loa.</title>
        <authorList>
            <consortium name="The Broad Institute Genome Sequencing Platform"/>
            <consortium name="Broad Institute Genome Sequencing Center for Infectious Disease"/>
            <person name="Nutman T.B."/>
            <person name="Fink D.L."/>
            <person name="Russ C."/>
            <person name="Young S."/>
            <person name="Zeng Q."/>
            <person name="Gargeya S."/>
            <person name="Alvarado L."/>
            <person name="Berlin A."/>
            <person name="Chapman S.B."/>
            <person name="Chen Z."/>
            <person name="Freedman E."/>
            <person name="Gellesch M."/>
            <person name="Goldberg J."/>
            <person name="Griggs A."/>
            <person name="Gujja S."/>
            <person name="Heilman E.R."/>
            <person name="Heiman D."/>
            <person name="Howarth C."/>
            <person name="Mehta T."/>
            <person name="Neiman D."/>
            <person name="Pearson M."/>
            <person name="Roberts A."/>
            <person name="Saif S."/>
            <person name="Shea T."/>
            <person name="Shenoy N."/>
            <person name="Sisk P."/>
            <person name="Stolte C."/>
            <person name="Sykes S."/>
            <person name="White J."/>
            <person name="Yandava C."/>
            <person name="Haas B."/>
            <person name="Henn M.R."/>
            <person name="Nusbaum C."/>
            <person name="Birren B."/>
        </authorList>
    </citation>
    <scope>NUCLEOTIDE SEQUENCE [LARGE SCALE GENOMIC DNA]</scope>
</reference>
<organism evidence="1">
    <name type="scientific">Loa loa</name>
    <name type="common">Eye worm</name>
    <name type="synonym">Filaria loa</name>
    <dbReference type="NCBI Taxonomy" id="7209"/>
    <lineage>
        <taxon>Eukaryota</taxon>
        <taxon>Metazoa</taxon>
        <taxon>Ecdysozoa</taxon>
        <taxon>Nematoda</taxon>
        <taxon>Chromadorea</taxon>
        <taxon>Rhabditida</taxon>
        <taxon>Spirurina</taxon>
        <taxon>Spiruromorpha</taxon>
        <taxon>Filarioidea</taxon>
        <taxon>Onchocercidae</taxon>
        <taxon>Loa</taxon>
    </lineage>
</organism>
<dbReference type="RefSeq" id="XP_003148053.1">
    <property type="nucleotide sequence ID" value="XM_003148005.1"/>
</dbReference>
<gene>
    <name evidence="1" type="ORF">LOAG_12492</name>
</gene>
<proteinExistence type="predicted"/>
<dbReference type="InParanoid" id="A0A1S0TL75"/>
<dbReference type="EMBL" id="JH712244">
    <property type="protein sequence ID" value="EFO16015.1"/>
    <property type="molecule type" value="Genomic_DNA"/>
</dbReference>
<dbReference type="OrthoDB" id="5844891at2759"/>
<dbReference type="GeneID" id="9949954"/>
<dbReference type="AlphaFoldDB" id="A0A1S0TL75"/>
<accession>A0A1S0TL75</accession>
<dbReference type="CTD" id="9949954"/>